<comment type="caution">
    <text evidence="1">The sequence shown here is derived from an EMBL/GenBank/DDBJ whole genome shotgun (WGS) entry which is preliminary data.</text>
</comment>
<evidence type="ECO:0000313" key="1">
    <source>
        <dbReference type="EMBL" id="KAJ9117848.1"/>
    </source>
</evidence>
<gene>
    <name evidence="1" type="ORF">QFC20_000128</name>
</gene>
<proteinExistence type="predicted"/>
<sequence length="133" mass="15210">MASSSWYPEAIHSLATQQSQGIQTLLEAEKEAAKVVQKARQYRVQKLKDARSEAAKEIEAYKVQKQKDYEAYEAEHKSQTSTNQQSIDESTNKQLGEIKTDVEKNRSNVIDKILERVTQTHPALHKNLRKIEA</sequence>
<protein>
    <submittedName>
        <fullName evidence="1">Uncharacterized protein</fullName>
    </submittedName>
</protein>
<dbReference type="EMBL" id="JASBWS010000001">
    <property type="protein sequence ID" value="KAJ9117848.1"/>
    <property type="molecule type" value="Genomic_DNA"/>
</dbReference>
<organism evidence="1 2">
    <name type="scientific">Naganishia adeliensis</name>
    <dbReference type="NCBI Taxonomy" id="92952"/>
    <lineage>
        <taxon>Eukaryota</taxon>
        <taxon>Fungi</taxon>
        <taxon>Dikarya</taxon>
        <taxon>Basidiomycota</taxon>
        <taxon>Agaricomycotina</taxon>
        <taxon>Tremellomycetes</taxon>
        <taxon>Filobasidiales</taxon>
        <taxon>Filobasidiaceae</taxon>
        <taxon>Naganishia</taxon>
    </lineage>
</organism>
<accession>A0ACC2X1F4</accession>
<dbReference type="Proteomes" id="UP001230649">
    <property type="component" value="Unassembled WGS sequence"/>
</dbReference>
<evidence type="ECO:0000313" key="2">
    <source>
        <dbReference type="Proteomes" id="UP001230649"/>
    </source>
</evidence>
<keyword evidence="2" id="KW-1185">Reference proteome</keyword>
<name>A0ACC2X1F4_9TREE</name>
<reference evidence="1" key="1">
    <citation type="submission" date="2023-04" db="EMBL/GenBank/DDBJ databases">
        <title>Draft Genome sequencing of Naganishia species isolated from polar environments using Oxford Nanopore Technology.</title>
        <authorList>
            <person name="Leo P."/>
            <person name="Venkateswaran K."/>
        </authorList>
    </citation>
    <scope>NUCLEOTIDE SEQUENCE</scope>
    <source>
        <strain evidence="1">MNA-CCFEE 5262</strain>
    </source>
</reference>